<reference evidence="2 3" key="1">
    <citation type="submission" date="2023-09" db="EMBL/GenBank/DDBJ databases">
        <title>Genomes of two closely related lineages of the louse Polyplax serrata with different host specificities.</title>
        <authorList>
            <person name="Martinu J."/>
            <person name="Tarabai H."/>
            <person name="Stefka J."/>
            <person name="Hypsa V."/>
        </authorList>
    </citation>
    <scope>NUCLEOTIDE SEQUENCE [LARGE SCALE GENOMIC DNA]</scope>
    <source>
        <strain evidence="2">98ZLc_SE</strain>
    </source>
</reference>
<organism evidence="2 3">
    <name type="scientific">Polyplax serrata</name>
    <name type="common">Common mouse louse</name>
    <dbReference type="NCBI Taxonomy" id="468196"/>
    <lineage>
        <taxon>Eukaryota</taxon>
        <taxon>Metazoa</taxon>
        <taxon>Ecdysozoa</taxon>
        <taxon>Arthropoda</taxon>
        <taxon>Hexapoda</taxon>
        <taxon>Insecta</taxon>
        <taxon>Pterygota</taxon>
        <taxon>Neoptera</taxon>
        <taxon>Paraneoptera</taxon>
        <taxon>Psocodea</taxon>
        <taxon>Troctomorpha</taxon>
        <taxon>Phthiraptera</taxon>
        <taxon>Anoplura</taxon>
        <taxon>Polyplacidae</taxon>
        <taxon>Polyplax</taxon>
    </lineage>
</organism>
<comment type="caution">
    <text evidence="2">The sequence shown here is derived from an EMBL/GenBank/DDBJ whole genome shotgun (WGS) entry which is preliminary data.</text>
</comment>
<sequence length="229" mass="25867">MDESTEDLEDLDVVCSLYISPMTEPEPCLKATPATTNVGSPSSGVDEDSGEPETLQNLLKSYQLMGKWNILKTTCGYLISFTNELDADKVVSNNLSTVFGPMQIVRLHGRRSFLRQAVFLREVPWAIQLNDLKDALVKQGITSARVERKRHHVRVEVCEPEHYETLLRRGLNFFGAIRFQAIPDRGIRSHHSWHDPSSTLSSDPNFVLQCYRCQVGGVRLFALEGIEFD</sequence>
<dbReference type="Proteomes" id="UP001359485">
    <property type="component" value="Unassembled WGS sequence"/>
</dbReference>
<evidence type="ECO:0000313" key="3">
    <source>
        <dbReference type="Proteomes" id="UP001359485"/>
    </source>
</evidence>
<keyword evidence="3" id="KW-1185">Reference proteome</keyword>
<accession>A0ABR1BA15</accession>
<evidence type="ECO:0000256" key="1">
    <source>
        <dbReference type="SAM" id="MobiDB-lite"/>
    </source>
</evidence>
<name>A0ABR1BA15_POLSC</name>
<feature type="compositionally biased region" description="Polar residues" evidence="1">
    <location>
        <begin position="33"/>
        <end position="43"/>
    </location>
</feature>
<protein>
    <submittedName>
        <fullName evidence="2">Uncharacterized protein</fullName>
    </submittedName>
</protein>
<proteinExistence type="predicted"/>
<dbReference type="EMBL" id="JAWJWF010000002">
    <property type="protein sequence ID" value="KAK6637219.1"/>
    <property type="molecule type" value="Genomic_DNA"/>
</dbReference>
<gene>
    <name evidence="2" type="ORF">RUM44_007633</name>
</gene>
<evidence type="ECO:0000313" key="2">
    <source>
        <dbReference type="EMBL" id="KAK6637219.1"/>
    </source>
</evidence>
<feature type="region of interest" description="Disordered" evidence="1">
    <location>
        <begin position="28"/>
        <end position="52"/>
    </location>
</feature>